<evidence type="ECO:0000313" key="3">
    <source>
        <dbReference type="EMBL" id="KAF5906400.1"/>
    </source>
</evidence>
<evidence type="ECO:0000259" key="2">
    <source>
        <dbReference type="Pfam" id="PF15249"/>
    </source>
</evidence>
<dbReference type="PANTHER" id="PTHR15572:SF2">
    <property type="entry name" value="BRD4-INTERACTING CHROMATIN-REMODELING COMPLEX-ASSOCIATED PROTEIN-LIKE"/>
    <property type="match status" value="1"/>
</dbReference>
<feature type="non-terminal residue" evidence="3">
    <location>
        <position position="1"/>
    </location>
</feature>
<accession>A0A8J4U590</accession>
<sequence>MRLLLEQRCLSGPCRDGEETPVTRHCFFMTIEEDDLTNAAYESATSFFTNDTGGSNEGLKDGHNHLEEFGEAGDSGLSSSLQFIEDELEGSVSPSGGVDLGSEEQPFDILQKSLLEADITEQTLAEEALLESQPALCPATATFHQQLVSGGVSGAGLVAPMPVAGTQPQAFIQQVPQLPLPNGPTGHIQLSLSSLNGSTPSMMTIKSLERPQILLRPGGNAVMGSAGQGTSFVPSTPGQISVPFNKGPIQLQNIIIQRGPVPQSLVRPIQPKVLQTGGQTMYNISNLGIQPNSTTIANPANTVAYTANGTPQTTQQVKVVSQPTSIVVHSPFGQQGQPQVHQASLPQGQYLLPTGSTVHGLQAVNGQVLQTNTHMGDPSLTSTTTYSILTNQNTAVQIIAGQNFAAGGQMILNQGMVNTGQASPTGVMQVAQRPGVTAKVWAANPSPTPTAVQSLQTPNRLTMVNSTGQTLQTHLQISVSPGQRLLVPVAQNNTNSSHSASQEQQFEKEQAPFNLDSTLSKQKAQTQLANLLDIKGVKTANQESLLITTSKRPANQQLSRGEMVLEQLRMDHTGVVSPDRTPFTSLNDVLNRLLPYHVFHEEPPCEDDFAKVDEEFEAVSTQVVVRTQSMINKYRRLLMVEAERSSPSSEIVMIDRTFNQEERNNLTQDKRTVLVDPDGFLEEFCCGPKKLASNIAAMDSPCNEEIPILMETSPSPDTPHMQGYKERTECHIKPAYRTDAYSAFEDPDGGEHEETFSPPLAWTISSSPSSSTPPDNSQMHSLPMLSESRKRHHGCDAEEEQLLPQAKRFPGHTFFSELAHDVWDSE</sequence>
<evidence type="ECO:0000256" key="1">
    <source>
        <dbReference type="SAM" id="MobiDB-lite"/>
    </source>
</evidence>
<dbReference type="GO" id="GO:0016514">
    <property type="term" value="C:SWI/SNF complex"/>
    <property type="evidence" value="ECO:0007669"/>
    <property type="project" value="TreeGrafter"/>
</dbReference>
<dbReference type="AlphaFoldDB" id="A0A8J4U590"/>
<keyword evidence="4" id="KW-1185">Reference proteome</keyword>
<dbReference type="InterPro" id="IPR015671">
    <property type="entry name" value="GSCR1_dom"/>
</dbReference>
<dbReference type="InterPro" id="IPR052438">
    <property type="entry name" value="Chromatin_remod/trans_coact"/>
</dbReference>
<protein>
    <submittedName>
        <fullName evidence="3">BRD4-interacting chromatin-remodeling complex-associated protein-like</fullName>
    </submittedName>
</protein>
<dbReference type="GO" id="GO:0045893">
    <property type="term" value="P:positive regulation of DNA-templated transcription"/>
    <property type="evidence" value="ECO:0007669"/>
    <property type="project" value="TreeGrafter"/>
</dbReference>
<evidence type="ECO:0000313" key="4">
    <source>
        <dbReference type="Proteomes" id="UP000727407"/>
    </source>
</evidence>
<organism evidence="3 4">
    <name type="scientific">Clarias magur</name>
    <name type="common">Asian catfish</name>
    <name type="synonym">Macropteronotus magur</name>
    <dbReference type="NCBI Taxonomy" id="1594786"/>
    <lineage>
        <taxon>Eukaryota</taxon>
        <taxon>Metazoa</taxon>
        <taxon>Chordata</taxon>
        <taxon>Craniata</taxon>
        <taxon>Vertebrata</taxon>
        <taxon>Euteleostomi</taxon>
        <taxon>Actinopterygii</taxon>
        <taxon>Neopterygii</taxon>
        <taxon>Teleostei</taxon>
        <taxon>Ostariophysi</taxon>
        <taxon>Siluriformes</taxon>
        <taxon>Clariidae</taxon>
        <taxon>Clarias</taxon>
    </lineage>
</organism>
<proteinExistence type="predicted"/>
<name>A0A8J4U590_CLAMG</name>
<dbReference type="OrthoDB" id="2556847at2759"/>
<feature type="region of interest" description="Disordered" evidence="1">
    <location>
        <begin position="742"/>
        <end position="810"/>
    </location>
</feature>
<dbReference type="PANTHER" id="PTHR15572">
    <property type="entry name" value="GLIOMA TUMOR SUPPRESSOR CANDIDATE REGION GENE 1"/>
    <property type="match status" value="1"/>
</dbReference>
<feature type="compositionally biased region" description="Low complexity" evidence="1">
    <location>
        <begin position="765"/>
        <end position="774"/>
    </location>
</feature>
<gene>
    <name evidence="3" type="ORF">DAT39_003858</name>
</gene>
<feature type="domain" description="GLTSCR protein conserved" evidence="2">
    <location>
        <begin position="571"/>
        <end position="671"/>
    </location>
</feature>
<reference evidence="3" key="1">
    <citation type="submission" date="2020-07" db="EMBL/GenBank/DDBJ databases">
        <title>Clarias magur genome sequencing, assembly and annotation.</title>
        <authorList>
            <person name="Kushwaha B."/>
            <person name="Kumar R."/>
            <person name="Das P."/>
            <person name="Joshi C.G."/>
            <person name="Kumar D."/>
            <person name="Nagpure N.S."/>
            <person name="Pandey M."/>
            <person name="Agarwal S."/>
            <person name="Srivastava S."/>
            <person name="Singh M."/>
            <person name="Sahoo L."/>
            <person name="Jayasankar P."/>
            <person name="Meher P.K."/>
            <person name="Koringa P.G."/>
            <person name="Iquebal M.A."/>
            <person name="Das S.P."/>
            <person name="Bit A."/>
            <person name="Patnaik S."/>
            <person name="Patel N."/>
            <person name="Shah T.M."/>
            <person name="Hinsu A."/>
            <person name="Jena J.K."/>
        </authorList>
    </citation>
    <scope>NUCLEOTIDE SEQUENCE</scope>
    <source>
        <strain evidence="3">CIFAMagur01</strain>
        <tissue evidence="3">Testis</tissue>
    </source>
</reference>
<comment type="caution">
    <text evidence="3">The sequence shown here is derived from an EMBL/GenBank/DDBJ whole genome shotgun (WGS) entry which is preliminary data.</text>
</comment>
<dbReference type="Pfam" id="PF15249">
    <property type="entry name" value="GLTSCR1"/>
    <property type="match status" value="1"/>
</dbReference>
<dbReference type="EMBL" id="QNUK01000033">
    <property type="protein sequence ID" value="KAF5906400.1"/>
    <property type="molecule type" value="Genomic_DNA"/>
</dbReference>
<dbReference type="Proteomes" id="UP000727407">
    <property type="component" value="Unassembled WGS sequence"/>
</dbReference>